<name>U4KXM5_PYROM</name>
<feature type="compositionally biased region" description="Basic and acidic residues" evidence="1">
    <location>
        <begin position="84"/>
        <end position="93"/>
    </location>
</feature>
<keyword evidence="3" id="KW-1185">Reference proteome</keyword>
<dbReference type="Proteomes" id="UP000018144">
    <property type="component" value="Unassembled WGS sequence"/>
</dbReference>
<gene>
    <name evidence="2" type="ORF">PCON_01789</name>
</gene>
<reference evidence="2 3" key="1">
    <citation type="journal article" date="2013" name="PLoS Genet.">
        <title>The genome and development-dependent transcriptomes of Pyronema confluens: a window into fungal evolution.</title>
        <authorList>
            <person name="Traeger S."/>
            <person name="Altegoer F."/>
            <person name="Freitag M."/>
            <person name="Gabaldon T."/>
            <person name="Kempken F."/>
            <person name="Kumar A."/>
            <person name="Marcet-Houben M."/>
            <person name="Poggeler S."/>
            <person name="Stajich J.E."/>
            <person name="Nowrousian M."/>
        </authorList>
    </citation>
    <scope>NUCLEOTIDE SEQUENCE [LARGE SCALE GENOMIC DNA]</scope>
    <source>
        <strain evidence="3">CBS 100304</strain>
        <tissue evidence="2">Vegetative mycelium</tissue>
    </source>
</reference>
<evidence type="ECO:0000313" key="3">
    <source>
        <dbReference type="Proteomes" id="UP000018144"/>
    </source>
</evidence>
<organism evidence="2 3">
    <name type="scientific">Pyronema omphalodes (strain CBS 100304)</name>
    <name type="common">Pyronema confluens</name>
    <dbReference type="NCBI Taxonomy" id="1076935"/>
    <lineage>
        <taxon>Eukaryota</taxon>
        <taxon>Fungi</taxon>
        <taxon>Dikarya</taxon>
        <taxon>Ascomycota</taxon>
        <taxon>Pezizomycotina</taxon>
        <taxon>Pezizomycetes</taxon>
        <taxon>Pezizales</taxon>
        <taxon>Pyronemataceae</taxon>
        <taxon>Pyronema</taxon>
    </lineage>
</organism>
<feature type="compositionally biased region" description="Gly residues" evidence="1">
    <location>
        <begin position="70"/>
        <end position="83"/>
    </location>
</feature>
<evidence type="ECO:0000313" key="2">
    <source>
        <dbReference type="EMBL" id="CCX04299.1"/>
    </source>
</evidence>
<dbReference type="EMBL" id="HF935197">
    <property type="protein sequence ID" value="CCX04299.1"/>
    <property type="molecule type" value="Genomic_DNA"/>
</dbReference>
<dbReference type="AlphaFoldDB" id="U4KXM5"/>
<proteinExistence type="predicted"/>
<sequence length="112" mass="11892">MPLPLYTSEKPSTSETGRSDSPPDTKTTSESPNNSSSAVSQAAMDELARTTARRNSISLRHEAEGPGHVSVGGQGGHGQGNQGGRRELTREEADQAYEEAMEDEYAKREGGA</sequence>
<evidence type="ECO:0000256" key="1">
    <source>
        <dbReference type="SAM" id="MobiDB-lite"/>
    </source>
</evidence>
<accession>U4KXM5</accession>
<protein>
    <submittedName>
        <fullName evidence="2">Uncharacterized protein</fullName>
    </submittedName>
</protein>
<feature type="region of interest" description="Disordered" evidence="1">
    <location>
        <begin position="1"/>
        <end position="112"/>
    </location>
</feature>
<feature type="compositionally biased region" description="Low complexity" evidence="1">
    <location>
        <begin position="29"/>
        <end position="43"/>
    </location>
</feature>
<feature type="compositionally biased region" description="Acidic residues" evidence="1">
    <location>
        <begin position="94"/>
        <end position="103"/>
    </location>
</feature>